<name>A0A0B0MNJ7_GOSAR</name>
<evidence type="ECO:0000313" key="2">
    <source>
        <dbReference type="Proteomes" id="UP000032142"/>
    </source>
</evidence>
<comment type="caution">
    <text evidence="1">The sequence shown here is derived from an EMBL/GenBank/DDBJ whole genome shotgun (WGS) entry which is preliminary data.</text>
</comment>
<reference evidence="2" key="1">
    <citation type="submission" date="2014-09" db="EMBL/GenBank/DDBJ databases">
        <authorList>
            <person name="Mudge J."/>
            <person name="Ramaraj T."/>
            <person name="Lindquist I.E."/>
            <person name="Bharti A.K."/>
            <person name="Sundararajan A."/>
            <person name="Cameron C.T."/>
            <person name="Woodward J.E."/>
            <person name="May G.D."/>
            <person name="Brubaker C."/>
            <person name="Broadhvest J."/>
            <person name="Wilkins T.A."/>
        </authorList>
    </citation>
    <scope>NUCLEOTIDE SEQUENCE</scope>
    <source>
        <strain evidence="2">cv. AKA8401</strain>
    </source>
</reference>
<dbReference type="AlphaFoldDB" id="A0A0B0MNJ7"/>
<gene>
    <name evidence="1" type="ORF">F383_24949</name>
</gene>
<organism evidence="1 2">
    <name type="scientific">Gossypium arboreum</name>
    <name type="common">Tree cotton</name>
    <name type="synonym">Gossypium nanking</name>
    <dbReference type="NCBI Taxonomy" id="29729"/>
    <lineage>
        <taxon>Eukaryota</taxon>
        <taxon>Viridiplantae</taxon>
        <taxon>Streptophyta</taxon>
        <taxon>Embryophyta</taxon>
        <taxon>Tracheophyta</taxon>
        <taxon>Spermatophyta</taxon>
        <taxon>Magnoliopsida</taxon>
        <taxon>eudicotyledons</taxon>
        <taxon>Gunneridae</taxon>
        <taxon>Pentapetalae</taxon>
        <taxon>rosids</taxon>
        <taxon>malvids</taxon>
        <taxon>Malvales</taxon>
        <taxon>Malvaceae</taxon>
        <taxon>Malvoideae</taxon>
        <taxon>Gossypium</taxon>
    </lineage>
</organism>
<evidence type="ECO:0000313" key="1">
    <source>
        <dbReference type="EMBL" id="KHG02290.1"/>
    </source>
</evidence>
<dbReference type="Proteomes" id="UP000032142">
    <property type="component" value="Unassembled WGS sequence"/>
</dbReference>
<sequence>MTYHKMTKSFIHAILKITISLYPIIF</sequence>
<keyword evidence="2" id="KW-1185">Reference proteome</keyword>
<accession>A0A0B0MNJ7</accession>
<proteinExistence type="predicted"/>
<dbReference type="EMBL" id="JRRC01255476">
    <property type="protein sequence ID" value="KHG02290.1"/>
    <property type="molecule type" value="Genomic_DNA"/>
</dbReference>
<protein>
    <submittedName>
        <fullName evidence="1">Uncharacterized protein</fullName>
    </submittedName>
</protein>